<sequence>MIVRILIAGCLACLPLAAAAQDLETYQQRQKDLTALSGLFGELHHIRRTCEPRYEGDVWRERMKKLIELEEPQNSEREAMVQEFNKGYRGARRRFPSCDRRARHYAAGRAAQGDAIIARLSEALRETGEETFEPSPYVIAPPPGQPQD</sequence>
<organism evidence="3 4">
    <name type="scientific">Hyphococcus luteus</name>
    <dbReference type="NCBI Taxonomy" id="2058213"/>
    <lineage>
        <taxon>Bacteria</taxon>
        <taxon>Pseudomonadati</taxon>
        <taxon>Pseudomonadota</taxon>
        <taxon>Alphaproteobacteria</taxon>
        <taxon>Parvularculales</taxon>
        <taxon>Parvularculaceae</taxon>
        <taxon>Hyphococcus</taxon>
    </lineage>
</organism>
<accession>A0A2S7KA79</accession>
<dbReference type="AlphaFoldDB" id="A0A2S7KA79"/>
<dbReference type="Pfam" id="PF09539">
    <property type="entry name" value="DUF2385"/>
    <property type="match status" value="1"/>
</dbReference>
<dbReference type="EMBL" id="PJCH01000001">
    <property type="protein sequence ID" value="PQA89424.1"/>
    <property type="molecule type" value="Genomic_DNA"/>
</dbReference>
<dbReference type="Proteomes" id="UP000239504">
    <property type="component" value="Unassembled WGS sequence"/>
</dbReference>
<dbReference type="NCBIfam" id="TIGR02301">
    <property type="entry name" value="TIGR02301 family protein"/>
    <property type="match status" value="1"/>
</dbReference>
<feature type="chain" id="PRO_5015553138" evidence="2">
    <location>
        <begin position="21"/>
        <end position="148"/>
    </location>
</feature>
<feature type="signal peptide" evidence="2">
    <location>
        <begin position="1"/>
        <end position="20"/>
    </location>
</feature>
<evidence type="ECO:0000256" key="1">
    <source>
        <dbReference type="SAM" id="MobiDB-lite"/>
    </source>
</evidence>
<feature type="compositionally biased region" description="Pro residues" evidence="1">
    <location>
        <begin position="139"/>
        <end position="148"/>
    </location>
</feature>
<feature type="region of interest" description="Disordered" evidence="1">
    <location>
        <begin position="127"/>
        <end position="148"/>
    </location>
</feature>
<dbReference type="OrthoDB" id="8481666at2"/>
<gene>
    <name evidence="3" type="ORF">CW354_00685</name>
</gene>
<evidence type="ECO:0000313" key="4">
    <source>
        <dbReference type="Proteomes" id="UP000239504"/>
    </source>
</evidence>
<evidence type="ECO:0000313" key="3">
    <source>
        <dbReference type="EMBL" id="PQA89424.1"/>
    </source>
</evidence>
<reference evidence="3 4" key="1">
    <citation type="submission" date="2017-12" db="EMBL/GenBank/DDBJ databases">
        <authorList>
            <person name="Hurst M.R.H."/>
        </authorList>
    </citation>
    <scope>NUCLEOTIDE SEQUENCE [LARGE SCALE GENOMIC DNA]</scope>
    <source>
        <strain evidence="3 4">SY-3-19</strain>
    </source>
</reference>
<evidence type="ECO:0000256" key="2">
    <source>
        <dbReference type="SAM" id="SignalP"/>
    </source>
</evidence>
<dbReference type="RefSeq" id="WP_104828126.1">
    <property type="nucleotide sequence ID" value="NZ_PJCH01000001.1"/>
</dbReference>
<dbReference type="InterPro" id="IPR012645">
    <property type="entry name" value="CHP02301"/>
</dbReference>
<name>A0A2S7KA79_9PROT</name>
<comment type="caution">
    <text evidence="3">The sequence shown here is derived from an EMBL/GenBank/DDBJ whole genome shotgun (WGS) entry which is preliminary data.</text>
</comment>
<keyword evidence="4" id="KW-1185">Reference proteome</keyword>
<keyword evidence="2" id="KW-0732">Signal</keyword>
<proteinExistence type="predicted"/>
<protein>
    <submittedName>
        <fullName evidence="3">TIGR02301 family protein</fullName>
    </submittedName>
</protein>